<feature type="region of interest" description="Disordered" evidence="1">
    <location>
        <begin position="1"/>
        <end position="20"/>
    </location>
</feature>
<feature type="compositionally biased region" description="Polar residues" evidence="1">
    <location>
        <begin position="1"/>
        <end position="10"/>
    </location>
</feature>
<dbReference type="KEGG" id="noy:EXE57_02130"/>
<sequence>MRSAHSSRSNRPAPGPTWRTRCATCWRRESSGDHAARAAPRSRADRTAHLGVAQRTLRRAGPPLRGARGARGGGPRAAARPRPVPASRPRHHGVRAGDLRGPSRPRRRARPAARGRRGARDQPQRPGPPGGAVLAHQPLGHRAVGGPLPPDARRRGHAGGDHGRARRRHGVGQDHHGGGAAPQRLRLRHRRGRRDRPVVGMGHAVPQDAQPGQGVVGALSRVPSAGRRLPPPAVVRATPPPGSAHRERAGATAPDHPVPEVPRRQHHRGRPRGPGRGGPRARTDDLPLRPGSPAQPRRRRPPGAARHRRPPSHRIARRRRRRGRGTAQPTNPGGPVTTTNDSGMPLEPSAVLARRPAPHVEWIEIEGETIAWNADTAELHRLDPIATLVFQLCDGAAPLRETVSDLAGAFGQPPAAVERDVMAFATKLRDDGLLEVAR</sequence>
<protein>
    <submittedName>
        <fullName evidence="2">PqqD family protein</fullName>
    </submittedName>
</protein>
<feature type="compositionally biased region" description="Basic residues" evidence="1">
    <location>
        <begin position="264"/>
        <end position="273"/>
    </location>
</feature>
<keyword evidence="3" id="KW-1185">Reference proteome</keyword>
<feature type="compositionally biased region" description="Low complexity" evidence="1">
    <location>
        <begin position="76"/>
        <end position="87"/>
    </location>
</feature>
<reference evidence="2 3" key="1">
    <citation type="submission" date="2019-03" db="EMBL/GenBank/DDBJ databases">
        <title>Three New Species of Nocardioides, Nocardioides euryhalodurans sp. nov., Nocardioides seonyuensis sp. nov. and Nocardioides eburneoflavus sp. nov., Iolated from Soil.</title>
        <authorList>
            <person name="Roh S.G."/>
            <person name="Lee C."/>
            <person name="Kim M.-K."/>
            <person name="Kim S.B."/>
        </authorList>
    </citation>
    <scope>NUCLEOTIDE SEQUENCE [LARGE SCALE GENOMIC DNA]</scope>
    <source>
        <strain evidence="2 3">MMS17-SY117</strain>
    </source>
</reference>
<dbReference type="InterPro" id="IPR008792">
    <property type="entry name" value="PQQD"/>
</dbReference>
<dbReference type="Gene3D" id="1.10.10.1150">
    <property type="entry name" value="Coenzyme PQQ synthesis protein D (PqqD)"/>
    <property type="match status" value="1"/>
</dbReference>
<feature type="compositionally biased region" description="Basic residues" evidence="1">
    <location>
        <begin position="296"/>
        <end position="324"/>
    </location>
</feature>
<evidence type="ECO:0000313" key="2">
    <source>
        <dbReference type="EMBL" id="QBR94280.1"/>
    </source>
</evidence>
<proteinExistence type="predicted"/>
<accession>A0A4P7GQ50</accession>
<feature type="compositionally biased region" description="Basic residues" evidence="1">
    <location>
        <begin position="185"/>
        <end position="194"/>
    </location>
</feature>
<dbReference type="InterPro" id="IPR041881">
    <property type="entry name" value="PqqD_sf"/>
</dbReference>
<gene>
    <name evidence="2" type="ORF">EXE57_02130</name>
</gene>
<dbReference type="AlphaFoldDB" id="A0A4P7GQ50"/>
<evidence type="ECO:0000256" key="1">
    <source>
        <dbReference type="SAM" id="MobiDB-lite"/>
    </source>
</evidence>
<dbReference type="Pfam" id="PF05402">
    <property type="entry name" value="PqqD"/>
    <property type="match status" value="1"/>
</dbReference>
<organism evidence="2 3">
    <name type="scientific">Nocardioides euryhalodurans</name>
    <dbReference type="NCBI Taxonomy" id="2518370"/>
    <lineage>
        <taxon>Bacteria</taxon>
        <taxon>Bacillati</taxon>
        <taxon>Actinomycetota</taxon>
        <taxon>Actinomycetes</taxon>
        <taxon>Propionibacteriales</taxon>
        <taxon>Nocardioidaceae</taxon>
        <taxon>Nocardioides</taxon>
    </lineage>
</organism>
<feature type="compositionally biased region" description="Low complexity" evidence="1">
    <location>
        <begin position="325"/>
        <end position="340"/>
    </location>
</feature>
<feature type="compositionally biased region" description="Pro residues" evidence="1">
    <location>
        <begin position="229"/>
        <end position="242"/>
    </location>
</feature>
<evidence type="ECO:0000313" key="3">
    <source>
        <dbReference type="Proteomes" id="UP000294894"/>
    </source>
</evidence>
<dbReference type="EMBL" id="CP038267">
    <property type="protein sequence ID" value="QBR94280.1"/>
    <property type="molecule type" value="Genomic_DNA"/>
</dbReference>
<feature type="compositionally biased region" description="Basic residues" evidence="1">
    <location>
        <begin position="103"/>
        <end position="117"/>
    </location>
</feature>
<feature type="region of interest" description="Disordered" evidence="1">
    <location>
        <begin position="28"/>
        <end position="347"/>
    </location>
</feature>
<feature type="compositionally biased region" description="Basic and acidic residues" evidence="1">
    <location>
        <begin position="28"/>
        <end position="48"/>
    </location>
</feature>
<dbReference type="OrthoDB" id="4466121at2"/>
<name>A0A4P7GQ50_9ACTN</name>
<dbReference type="Proteomes" id="UP000294894">
    <property type="component" value="Chromosome"/>
</dbReference>